<reference evidence="4 5" key="1">
    <citation type="submission" date="2016-10" db="EMBL/GenBank/DDBJ databases">
        <authorList>
            <person name="de Groot N.N."/>
        </authorList>
    </citation>
    <scope>NUCLEOTIDE SEQUENCE [LARGE SCALE GENOMIC DNA]</scope>
    <source>
        <strain evidence="4">1</strain>
    </source>
</reference>
<sequence>MSRDYKSRSNTNTGRRNGGLFSGLIIGYILGLASAIGVWLFISQAPSPYLNESQAILNQPTEKASPSIQPDNKSIEKTQAAENKSRFDFYNILPGIEEPDSELFIDPAPTAAAPTTPSKAPPPPPAKVASTTPEPVKYYLQAGSFSSRDAAERRKAELALLGIVATVITQKSGNNAAAHRVQIGPFNKMEELDRIRGSLQSNGITTSLVSNPG</sequence>
<keyword evidence="2" id="KW-0812">Transmembrane</keyword>
<dbReference type="Gene3D" id="3.30.70.1070">
    <property type="entry name" value="Sporulation related repeat"/>
    <property type="match status" value="1"/>
</dbReference>
<accession>A0A1G5SFG7</accession>
<keyword evidence="2" id="KW-0472">Membrane</keyword>
<dbReference type="GO" id="GO:0042834">
    <property type="term" value="F:peptidoglycan binding"/>
    <property type="evidence" value="ECO:0007669"/>
    <property type="project" value="InterPro"/>
</dbReference>
<dbReference type="PROSITE" id="PS51724">
    <property type="entry name" value="SPOR"/>
    <property type="match status" value="1"/>
</dbReference>
<dbReference type="GO" id="GO:0032153">
    <property type="term" value="C:cell division site"/>
    <property type="evidence" value="ECO:0007669"/>
    <property type="project" value="TreeGrafter"/>
</dbReference>
<dbReference type="Proteomes" id="UP000198729">
    <property type="component" value="Unassembled WGS sequence"/>
</dbReference>
<dbReference type="InterPro" id="IPR052521">
    <property type="entry name" value="Cell_div_SPOR-domain"/>
</dbReference>
<evidence type="ECO:0000313" key="4">
    <source>
        <dbReference type="EMBL" id="SCZ85934.1"/>
    </source>
</evidence>
<dbReference type="Pfam" id="PF05036">
    <property type="entry name" value="SPOR"/>
    <property type="match status" value="1"/>
</dbReference>
<dbReference type="OrthoDB" id="7063246at2"/>
<feature type="region of interest" description="Disordered" evidence="1">
    <location>
        <begin position="107"/>
        <end position="131"/>
    </location>
</feature>
<protein>
    <submittedName>
        <fullName evidence="4">Sporulation domain protein</fullName>
    </submittedName>
</protein>
<dbReference type="GO" id="GO:0030428">
    <property type="term" value="C:cell septum"/>
    <property type="evidence" value="ECO:0007669"/>
    <property type="project" value="TreeGrafter"/>
</dbReference>
<proteinExistence type="predicted"/>
<gene>
    <name evidence="4" type="ORF">NSMM_470003</name>
</gene>
<evidence type="ECO:0000256" key="1">
    <source>
        <dbReference type="SAM" id="MobiDB-lite"/>
    </source>
</evidence>
<dbReference type="PANTHER" id="PTHR38687:SF1">
    <property type="entry name" value="CELL DIVISION PROTEIN DEDD"/>
    <property type="match status" value="1"/>
</dbReference>
<dbReference type="RefSeq" id="WP_090286638.1">
    <property type="nucleotide sequence ID" value="NZ_FMWO01000055.1"/>
</dbReference>
<dbReference type="STRING" id="51642.NSMM_470003"/>
<dbReference type="AlphaFoldDB" id="A0A1G5SFG7"/>
<keyword evidence="5" id="KW-1185">Reference proteome</keyword>
<keyword evidence="2" id="KW-1133">Transmembrane helix</keyword>
<dbReference type="InterPro" id="IPR007730">
    <property type="entry name" value="SPOR-like_dom"/>
</dbReference>
<evidence type="ECO:0000313" key="5">
    <source>
        <dbReference type="Proteomes" id="UP000198729"/>
    </source>
</evidence>
<feature type="transmembrane region" description="Helical" evidence="2">
    <location>
        <begin position="20"/>
        <end position="42"/>
    </location>
</feature>
<dbReference type="EMBL" id="FMWO01000055">
    <property type="protein sequence ID" value="SCZ85934.1"/>
    <property type="molecule type" value="Genomic_DNA"/>
</dbReference>
<dbReference type="GO" id="GO:0032506">
    <property type="term" value="P:cytokinetic process"/>
    <property type="evidence" value="ECO:0007669"/>
    <property type="project" value="TreeGrafter"/>
</dbReference>
<dbReference type="SUPFAM" id="SSF110997">
    <property type="entry name" value="Sporulation related repeat"/>
    <property type="match status" value="1"/>
</dbReference>
<feature type="domain" description="SPOR" evidence="3">
    <location>
        <begin position="132"/>
        <end position="212"/>
    </location>
</feature>
<feature type="compositionally biased region" description="Low complexity" evidence="1">
    <location>
        <begin position="107"/>
        <end position="118"/>
    </location>
</feature>
<evidence type="ECO:0000259" key="3">
    <source>
        <dbReference type="PROSITE" id="PS51724"/>
    </source>
</evidence>
<evidence type="ECO:0000256" key="2">
    <source>
        <dbReference type="SAM" id="Phobius"/>
    </source>
</evidence>
<organism evidence="4 5">
    <name type="scientific">Nitrosomonas mobilis</name>
    <dbReference type="NCBI Taxonomy" id="51642"/>
    <lineage>
        <taxon>Bacteria</taxon>
        <taxon>Pseudomonadati</taxon>
        <taxon>Pseudomonadota</taxon>
        <taxon>Betaproteobacteria</taxon>
        <taxon>Nitrosomonadales</taxon>
        <taxon>Nitrosomonadaceae</taxon>
        <taxon>Nitrosomonas</taxon>
    </lineage>
</organism>
<name>A0A1G5SFG7_9PROT</name>
<dbReference type="PANTHER" id="PTHR38687">
    <property type="entry name" value="CELL DIVISION PROTEIN DEDD-RELATED"/>
    <property type="match status" value="1"/>
</dbReference>
<dbReference type="InterPro" id="IPR036680">
    <property type="entry name" value="SPOR-like_sf"/>
</dbReference>